<evidence type="ECO:0000313" key="2">
    <source>
        <dbReference type="Proteomes" id="UP000494245"/>
    </source>
</evidence>
<proteinExistence type="predicted"/>
<dbReference type="InterPro" id="IPR027417">
    <property type="entry name" value="P-loop_NTPase"/>
</dbReference>
<dbReference type="EC" id="2.7.7.7" evidence="1"/>
<dbReference type="SUPFAM" id="SSF52540">
    <property type="entry name" value="P-loop containing nucleoside triphosphate hydrolases"/>
    <property type="match status" value="1"/>
</dbReference>
<dbReference type="Proteomes" id="UP000494245">
    <property type="component" value="Unassembled WGS sequence"/>
</dbReference>
<protein>
    <submittedName>
        <fullName evidence="1">DNA polymerase III subunit gamma/tau</fullName>
        <ecNumber evidence="1">2.7.7.7</ecNumber>
    </submittedName>
</protein>
<sequence length="290" mass="31644">MNGAFFGLPPRQELARRRLDDLGRNPPQVLVLEGGTAPEREAAALYYAAALNCARLLEDPTRQSPCGACPACVQVRERTYMDLLYLDGAEQSIKVDDIREVRQKVGEPPRGPGRRLVALTEAQGLTPQAANALLKSMEEPRPGNCFVLLAPQRERLLPTLVSRSWVLTLAWPEPSSAQCPSGEGPEAPFMDALERFWHTGHGLFGLTGSKGKLTRPVAQQVVLALSKELAQALAGRPCSRLGAFFAERLGVEGLRALDLLLEAAQEALINMANPALVLERLAVRVWLLSR</sequence>
<keyword evidence="1" id="KW-0808">Transferase</keyword>
<dbReference type="GO" id="GO:0003887">
    <property type="term" value="F:DNA-directed DNA polymerase activity"/>
    <property type="evidence" value="ECO:0007669"/>
    <property type="project" value="UniProtKB-EC"/>
</dbReference>
<dbReference type="EMBL" id="BLTE01000012">
    <property type="protein sequence ID" value="GFK94801.1"/>
    <property type="molecule type" value="Genomic_DNA"/>
</dbReference>
<organism evidence="1 2">
    <name type="scientific">Fundidesulfovibrio magnetotacticus</name>
    <dbReference type="NCBI Taxonomy" id="2730080"/>
    <lineage>
        <taxon>Bacteria</taxon>
        <taxon>Pseudomonadati</taxon>
        <taxon>Thermodesulfobacteriota</taxon>
        <taxon>Desulfovibrionia</taxon>
        <taxon>Desulfovibrionales</taxon>
        <taxon>Desulfovibrionaceae</taxon>
        <taxon>Fundidesulfovibrio</taxon>
    </lineage>
</organism>
<keyword evidence="2" id="KW-1185">Reference proteome</keyword>
<dbReference type="Pfam" id="PF13177">
    <property type="entry name" value="DNA_pol3_delta2"/>
    <property type="match status" value="1"/>
</dbReference>
<accession>A0A6V8LW22</accession>
<gene>
    <name evidence="1" type="primary">dnaX_1</name>
    <name evidence="1" type="ORF">NNJEOMEG_02649</name>
</gene>
<reference evidence="1 2" key="2">
    <citation type="submission" date="2020-05" db="EMBL/GenBank/DDBJ databases">
        <title>Draft genome sequence of Desulfovibrio sp. strainFSS-1.</title>
        <authorList>
            <person name="Shimoshige H."/>
            <person name="Kobayashi H."/>
            <person name="Maekawa T."/>
        </authorList>
    </citation>
    <scope>NUCLEOTIDE SEQUENCE [LARGE SCALE GENOMIC DNA]</scope>
    <source>
        <strain evidence="1 2">SIID29052-01</strain>
    </source>
</reference>
<comment type="caution">
    <text evidence="1">The sequence shown here is derived from an EMBL/GenBank/DDBJ whole genome shotgun (WGS) entry which is preliminary data.</text>
</comment>
<name>A0A6V8LW22_9BACT</name>
<reference evidence="1 2" key="1">
    <citation type="submission" date="2020-04" db="EMBL/GenBank/DDBJ databases">
        <authorList>
            <consortium name="Desulfovibrio sp. FSS-1 genome sequencing consortium"/>
            <person name="Shimoshige H."/>
            <person name="Kobayashi H."/>
            <person name="Maekawa T."/>
        </authorList>
    </citation>
    <scope>NUCLEOTIDE SEQUENCE [LARGE SCALE GENOMIC DNA]</scope>
    <source>
        <strain evidence="1 2">SIID29052-01</strain>
    </source>
</reference>
<keyword evidence="1" id="KW-0548">Nucleotidyltransferase</keyword>
<dbReference type="AlphaFoldDB" id="A0A6V8LW22"/>
<dbReference type="Gene3D" id="3.40.50.300">
    <property type="entry name" value="P-loop containing nucleotide triphosphate hydrolases"/>
    <property type="match status" value="1"/>
</dbReference>
<evidence type="ECO:0000313" key="1">
    <source>
        <dbReference type="EMBL" id="GFK94801.1"/>
    </source>
</evidence>
<dbReference type="RefSeq" id="WP_173085229.1">
    <property type="nucleotide sequence ID" value="NZ_BLTE01000012.1"/>
</dbReference>